<dbReference type="RefSeq" id="WP_213160867.1">
    <property type="nucleotide sequence ID" value="NZ_CP058214.1"/>
</dbReference>
<reference evidence="1 2" key="1">
    <citation type="submission" date="2020-06" db="EMBL/GenBank/DDBJ databases">
        <title>Genome sequence of 2 isolates from Red Sea Mangroves.</title>
        <authorList>
            <person name="Sefrji F."/>
            <person name="Michoud G."/>
            <person name="Merlino G."/>
            <person name="Daffonchio D."/>
        </authorList>
    </citation>
    <scope>NUCLEOTIDE SEQUENCE [LARGE SCALE GENOMIC DNA]</scope>
    <source>
        <strain evidence="1 2">R1DC25</strain>
    </source>
</reference>
<accession>A0A7S8C525</accession>
<evidence type="ECO:0000313" key="1">
    <source>
        <dbReference type="EMBL" id="QPC43503.1"/>
    </source>
</evidence>
<keyword evidence="2" id="KW-1185">Reference proteome</keyword>
<evidence type="ECO:0000313" key="2">
    <source>
        <dbReference type="Proteomes" id="UP000593594"/>
    </source>
</evidence>
<sequence length="231" mass="25834">MQPEYRADPNNNAHAINAKGKAVHRQTIGRMANGDEWDNRIHDDLPDWPLAKALKADKQNDLLEVARQFRRIYDQAHTHVEIMGSDYERGSLYVVHRTSVDKKTGAVQYGKVLRSHSADTIATEAARRRVGDTSRTIKGHAPVARRWEGDHTINRMLDARRLLADLLARLGPIRDEVVAAVVHGDTMEDVGRMMGASNQKYALGAGKQVVLRGLVAVRDALADMRRNPTVH</sequence>
<dbReference type="Proteomes" id="UP000593594">
    <property type="component" value="Chromosome"/>
</dbReference>
<dbReference type="EMBL" id="CP058214">
    <property type="protein sequence ID" value="QPC43503.1"/>
    <property type="molecule type" value="Genomic_DNA"/>
</dbReference>
<organism evidence="1 2">
    <name type="scientific">Kaustia mangrovi</name>
    <dbReference type="NCBI Taxonomy" id="2593653"/>
    <lineage>
        <taxon>Bacteria</taxon>
        <taxon>Pseudomonadati</taxon>
        <taxon>Pseudomonadota</taxon>
        <taxon>Alphaproteobacteria</taxon>
        <taxon>Hyphomicrobiales</taxon>
        <taxon>Parvibaculaceae</taxon>
        <taxon>Kaustia</taxon>
    </lineage>
</organism>
<protein>
    <submittedName>
        <fullName evidence="1">Uncharacterized protein</fullName>
    </submittedName>
</protein>
<name>A0A7S8C525_9HYPH</name>
<dbReference type="KEGG" id="kmn:HW532_12835"/>
<gene>
    <name evidence="1" type="ORF">HW532_12835</name>
</gene>
<proteinExistence type="predicted"/>
<dbReference type="AlphaFoldDB" id="A0A7S8C525"/>